<proteinExistence type="predicted"/>
<feature type="non-terminal residue" evidence="1">
    <location>
        <position position="71"/>
    </location>
</feature>
<gene>
    <name evidence="1" type="ORF">T02_2741</name>
</gene>
<reference evidence="1 2" key="1">
    <citation type="submission" date="2015-05" db="EMBL/GenBank/DDBJ databases">
        <title>Evolution of Trichinella species and genotypes.</title>
        <authorList>
            <person name="Korhonen P.K."/>
            <person name="Edoardo P."/>
            <person name="Giuseppe L.R."/>
            <person name="Gasser R.B."/>
        </authorList>
    </citation>
    <scope>NUCLEOTIDE SEQUENCE [LARGE SCALE GENOMIC DNA]</scope>
    <source>
        <strain evidence="1">ISS10</strain>
    </source>
</reference>
<sequence>MTITDMNIEHYPIANSIIILLTLKYRLDSHLKPNKQLFCELTNQHLCLHRLCMLRPVLYNYTALTIKQTRK</sequence>
<comment type="caution">
    <text evidence="1">The sequence shown here is derived from an EMBL/GenBank/DDBJ whole genome shotgun (WGS) entry which is preliminary data.</text>
</comment>
<protein>
    <submittedName>
        <fullName evidence="1">Uncharacterized protein</fullName>
    </submittedName>
</protein>
<evidence type="ECO:0000313" key="2">
    <source>
        <dbReference type="Proteomes" id="UP000054721"/>
    </source>
</evidence>
<dbReference type="AlphaFoldDB" id="A0A0V1KJT9"/>
<keyword evidence="2" id="KW-1185">Reference proteome</keyword>
<evidence type="ECO:0000313" key="1">
    <source>
        <dbReference type="EMBL" id="KRZ47546.1"/>
    </source>
</evidence>
<dbReference type="Proteomes" id="UP000054721">
    <property type="component" value="Unassembled WGS sequence"/>
</dbReference>
<dbReference type="EMBL" id="JYDW01000701">
    <property type="protein sequence ID" value="KRZ47546.1"/>
    <property type="molecule type" value="Genomic_DNA"/>
</dbReference>
<accession>A0A0V1KJT9</accession>
<name>A0A0V1KJT9_9BILA</name>
<organism evidence="1 2">
    <name type="scientific">Trichinella nativa</name>
    <dbReference type="NCBI Taxonomy" id="6335"/>
    <lineage>
        <taxon>Eukaryota</taxon>
        <taxon>Metazoa</taxon>
        <taxon>Ecdysozoa</taxon>
        <taxon>Nematoda</taxon>
        <taxon>Enoplea</taxon>
        <taxon>Dorylaimia</taxon>
        <taxon>Trichinellida</taxon>
        <taxon>Trichinellidae</taxon>
        <taxon>Trichinella</taxon>
    </lineage>
</organism>